<dbReference type="EMBL" id="CM018036">
    <property type="protein sequence ID" value="KAA8541500.1"/>
    <property type="molecule type" value="Genomic_DNA"/>
</dbReference>
<dbReference type="AlphaFoldDB" id="A0A5J5BGW1"/>
<evidence type="ECO:0000256" key="2">
    <source>
        <dbReference type="ARBA" id="ARBA00038006"/>
    </source>
</evidence>
<accession>A0A5J5BGW1</accession>
<dbReference type="PANTHER" id="PTHR32258">
    <property type="entry name" value="PROTEIN NETWORKED 4A"/>
    <property type="match status" value="1"/>
</dbReference>
<dbReference type="GO" id="GO:0003779">
    <property type="term" value="F:actin binding"/>
    <property type="evidence" value="ECO:0007669"/>
    <property type="project" value="InterPro"/>
</dbReference>
<gene>
    <name evidence="4" type="ORF">F0562_025463</name>
</gene>
<organism evidence="4 5">
    <name type="scientific">Nyssa sinensis</name>
    <dbReference type="NCBI Taxonomy" id="561372"/>
    <lineage>
        <taxon>Eukaryota</taxon>
        <taxon>Viridiplantae</taxon>
        <taxon>Streptophyta</taxon>
        <taxon>Embryophyta</taxon>
        <taxon>Tracheophyta</taxon>
        <taxon>Spermatophyta</taxon>
        <taxon>Magnoliopsida</taxon>
        <taxon>eudicotyledons</taxon>
        <taxon>Gunneridae</taxon>
        <taxon>Pentapetalae</taxon>
        <taxon>asterids</taxon>
        <taxon>Cornales</taxon>
        <taxon>Nyssaceae</taxon>
        <taxon>Nyssa</taxon>
    </lineage>
</organism>
<dbReference type="Proteomes" id="UP000325577">
    <property type="component" value="Linkage Group LG13"/>
</dbReference>
<name>A0A5J5BGW1_9ASTE</name>
<sequence>MMVGWGVEDFNGCGGNINRAGRQGRVPACRMMEEKKMRTEKTASNQSRLGRFCKPSWLQCIISDLDERMKILALNLPPEEDYADTFAERSEAYYRKRPQLLALLQDLYNGYISLADRYCQGLAKQQKQQHHFPSINFDECDYNDEDEDDGSTLIHVDSDAESSLSYQCPFPTCNTNERNVDMIVAELVMKSVDYHIIVNEVSMVEQGWGESWRKIELQKNLLEVLESERLILLNENARLGYRVTALVEENKGLASESLFIKRRAGELARCVLKMREDRRVCILSRKIEDLQGQIYGLEKRNKEYYEQLVLVRSRDHHQHQHQQEEEKKKKKTKKEVTTLDCFLADDEAVGSSSGSSSVSKGLDHAAAAKGGVVAGTGRKGFKLWDRIKNFDLFLPCGPHTNFTCR</sequence>
<evidence type="ECO:0000313" key="4">
    <source>
        <dbReference type="EMBL" id="KAA8541500.1"/>
    </source>
</evidence>
<evidence type="ECO:0000259" key="3">
    <source>
        <dbReference type="PROSITE" id="PS51774"/>
    </source>
</evidence>
<evidence type="ECO:0000313" key="5">
    <source>
        <dbReference type="Proteomes" id="UP000325577"/>
    </source>
</evidence>
<protein>
    <recommendedName>
        <fullName evidence="3">NAB domain-containing protein</fullName>
    </recommendedName>
</protein>
<feature type="domain" description="NAB" evidence="3">
    <location>
        <begin position="41"/>
        <end position="125"/>
    </location>
</feature>
<dbReference type="PANTHER" id="PTHR32258:SF26">
    <property type="entry name" value="KINASE INTERACTING (KIP1-LIKE) FAMILY PROTEIN"/>
    <property type="match status" value="1"/>
</dbReference>
<dbReference type="OrthoDB" id="1911293at2759"/>
<proteinExistence type="inferred from homology"/>
<dbReference type="InterPro" id="IPR011684">
    <property type="entry name" value="NAB"/>
</dbReference>
<dbReference type="Pfam" id="PF07765">
    <property type="entry name" value="KIP1"/>
    <property type="match status" value="1"/>
</dbReference>
<dbReference type="PROSITE" id="PS51774">
    <property type="entry name" value="NAB"/>
    <property type="match status" value="1"/>
</dbReference>
<dbReference type="InterPro" id="IPR051861">
    <property type="entry name" value="NET_actin-binding_domain"/>
</dbReference>
<keyword evidence="5" id="KW-1185">Reference proteome</keyword>
<reference evidence="4 5" key="1">
    <citation type="submission" date="2019-09" db="EMBL/GenBank/DDBJ databases">
        <title>A chromosome-level genome assembly of the Chinese tupelo Nyssa sinensis.</title>
        <authorList>
            <person name="Yang X."/>
            <person name="Kang M."/>
            <person name="Yang Y."/>
            <person name="Xiong H."/>
            <person name="Wang M."/>
            <person name="Zhang Z."/>
            <person name="Wang Z."/>
            <person name="Wu H."/>
            <person name="Ma T."/>
            <person name="Liu J."/>
            <person name="Xi Z."/>
        </authorList>
    </citation>
    <scope>NUCLEOTIDE SEQUENCE [LARGE SCALE GENOMIC DNA]</scope>
    <source>
        <strain evidence="4">J267</strain>
        <tissue evidence="4">Leaf</tissue>
    </source>
</reference>
<evidence type="ECO:0000256" key="1">
    <source>
        <dbReference type="ARBA" id="ARBA00023054"/>
    </source>
</evidence>
<keyword evidence="1" id="KW-0175">Coiled coil</keyword>
<comment type="similarity">
    <text evidence="2">Belongs to the NET family.</text>
</comment>